<dbReference type="InterPro" id="IPR051000">
    <property type="entry name" value="Homeobox_DNA-bind_prot"/>
</dbReference>
<dbReference type="RefSeq" id="XP_500204.3">
    <property type="nucleotide sequence ID" value="XM_500204.3"/>
</dbReference>
<accession>A0A1D8N5D5</accession>
<dbReference type="GeneID" id="2906050"/>
<evidence type="ECO:0000256" key="2">
    <source>
        <dbReference type="ARBA" id="ARBA00023125"/>
    </source>
</evidence>
<dbReference type="KEGG" id="yli:2906050"/>
<dbReference type="GO" id="GO:0030154">
    <property type="term" value="P:cell differentiation"/>
    <property type="evidence" value="ECO:0007669"/>
    <property type="project" value="TreeGrafter"/>
</dbReference>
<protein>
    <submittedName>
        <fullName evidence="5">Uncharacterized protein</fullName>
    </submittedName>
</protein>
<dbReference type="GO" id="GO:0000978">
    <property type="term" value="F:RNA polymerase II cis-regulatory region sequence-specific DNA binding"/>
    <property type="evidence" value="ECO:0007669"/>
    <property type="project" value="TreeGrafter"/>
</dbReference>
<reference evidence="5 6" key="1">
    <citation type="journal article" date="2016" name="PLoS ONE">
        <title>Sequence Assembly of Yarrowia lipolytica Strain W29/CLIB89 Shows Transposable Element Diversity.</title>
        <authorList>
            <person name="Magnan C."/>
            <person name="Yu J."/>
            <person name="Chang I."/>
            <person name="Jahn E."/>
            <person name="Kanomata Y."/>
            <person name="Wu J."/>
            <person name="Zeller M."/>
            <person name="Oakes M."/>
            <person name="Baldi P."/>
            <person name="Sandmeyer S."/>
        </authorList>
    </citation>
    <scope>NUCLEOTIDE SEQUENCE [LARGE SCALE GENOMIC DNA]</scope>
    <source>
        <strain evidence="6">CLIB89(W29)</strain>
    </source>
</reference>
<comment type="subcellular location">
    <subcellularLocation>
        <location evidence="1">Nucleus</location>
    </subcellularLocation>
</comment>
<evidence type="ECO:0000256" key="1">
    <source>
        <dbReference type="ARBA" id="ARBA00004123"/>
    </source>
</evidence>
<dbReference type="PANTHER" id="PTHR24324:SF5">
    <property type="entry name" value="HEMATOPOIETICALLY-EXPRESSED HOMEOBOX PROTEIN HHEX"/>
    <property type="match status" value="1"/>
</dbReference>
<dbReference type="GO" id="GO:0006357">
    <property type="term" value="P:regulation of transcription by RNA polymerase II"/>
    <property type="evidence" value="ECO:0007669"/>
    <property type="project" value="TreeGrafter"/>
</dbReference>
<dbReference type="VEuPathDB" id="FungiDB:YALI0_A18469g"/>
<dbReference type="AlphaFoldDB" id="A0A1D8N5D5"/>
<dbReference type="PANTHER" id="PTHR24324">
    <property type="entry name" value="HOMEOBOX PROTEIN HHEX"/>
    <property type="match status" value="1"/>
</dbReference>
<dbReference type="eggNOG" id="KOG0486">
    <property type="taxonomic scope" value="Eukaryota"/>
</dbReference>
<evidence type="ECO:0000313" key="5">
    <source>
        <dbReference type="EMBL" id="AOW00839.1"/>
    </source>
</evidence>
<proteinExistence type="predicted"/>
<dbReference type="Proteomes" id="UP000182444">
    <property type="component" value="Chromosome 1A"/>
</dbReference>
<keyword evidence="4" id="KW-0539">Nucleus</keyword>
<sequence length="283" mass="30634">MLYHMTSEKTQFRMQFPFSAIEEIHVSRNPNDTFGALNLTLNCSPSFSIQTPKAPGRWVGCHDFSEGKQASNVTTHVCNGPATVLQQQLSRVFALRSNHVNGHVSRRRLADVIGSSDIIGSADVMGTVAVDTSNHMISSHVGDFELSVTSHCEPSHMIEPTPTPTPVANHHHHRSADSVAHVTNPSGHVTNHNHLSDPAANLTSTILGNVTPGHTTPVLDDGFELGHVTDINDLVSVAQLLPNHVTEAELASNCHMIANNAFTLDPSTPLSPFSGTLDYLEYY</sequence>
<evidence type="ECO:0000256" key="3">
    <source>
        <dbReference type="ARBA" id="ARBA00023155"/>
    </source>
</evidence>
<dbReference type="VEuPathDB" id="FungiDB:YALI1_A19214g"/>
<keyword evidence="3" id="KW-0371">Homeobox</keyword>
<gene>
    <name evidence="5" type="ORF">YALI1_A19214g</name>
</gene>
<keyword evidence="2" id="KW-0238">DNA-binding</keyword>
<evidence type="ECO:0000313" key="6">
    <source>
        <dbReference type="Proteomes" id="UP000182444"/>
    </source>
</evidence>
<dbReference type="GO" id="GO:0005634">
    <property type="term" value="C:nucleus"/>
    <property type="evidence" value="ECO:0007669"/>
    <property type="project" value="UniProtKB-SubCell"/>
</dbReference>
<dbReference type="EMBL" id="CP017553">
    <property type="protein sequence ID" value="AOW00839.1"/>
    <property type="molecule type" value="Genomic_DNA"/>
</dbReference>
<organism evidence="5 6">
    <name type="scientific">Yarrowia lipolytica</name>
    <name type="common">Candida lipolytica</name>
    <dbReference type="NCBI Taxonomy" id="4952"/>
    <lineage>
        <taxon>Eukaryota</taxon>
        <taxon>Fungi</taxon>
        <taxon>Dikarya</taxon>
        <taxon>Ascomycota</taxon>
        <taxon>Saccharomycotina</taxon>
        <taxon>Dipodascomycetes</taxon>
        <taxon>Dipodascales</taxon>
        <taxon>Dipodascales incertae sedis</taxon>
        <taxon>Yarrowia</taxon>
    </lineage>
</organism>
<dbReference type="eggNOG" id="KOG0849">
    <property type="taxonomic scope" value="Eukaryota"/>
</dbReference>
<evidence type="ECO:0000256" key="4">
    <source>
        <dbReference type="ARBA" id="ARBA00023242"/>
    </source>
</evidence>
<name>A0A1D8N5D5_YARLL</name>